<dbReference type="SUPFAM" id="SSF82093">
    <property type="entry name" value="Heme chaperone CcmE"/>
    <property type="match status" value="1"/>
</dbReference>
<dbReference type="STRING" id="1436961.SAMN05421739_104442"/>
<evidence type="ECO:0000256" key="4">
    <source>
        <dbReference type="ARBA" id="ARBA00023136"/>
    </source>
</evidence>
<accession>A0A1I2VZ37</accession>
<evidence type="ECO:0000256" key="3">
    <source>
        <dbReference type="ARBA" id="ARBA00022748"/>
    </source>
</evidence>
<keyword evidence="2" id="KW-0408">Iron</keyword>
<feature type="transmembrane region" description="Helical" evidence="5">
    <location>
        <begin position="24"/>
        <end position="42"/>
    </location>
</feature>
<dbReference type="EMBL" id="FOOT01000004">
    <property type="protein sequence ID" value="SFG94404.1"/>
    <property type="molecule type" value="Genomic_DNA"/>
</dbReference>
<keyword evidence="2" id="KW-0349">Heme</keyword>
<evidence type="ECO:0000256" key="2">
    <source>
        <dbReference type="ARBA" id="ARBA00022617"/>
    </source>
</evidence>
<proteinExistence type="predicted"/>
<dbReference type="InterPro" id="IPR004329">
    <property type="entry name" value="CcmE"/>
</dbReference>
<dbReference type="InterPro" id="IPR012340">
    <property type="entry name" value="NA-bd_OB-fold"/>
</dbReference>
<keyword evidence="7" id="KW-1185">Reference proteome</keyword>
<sequence>MPACVSQTEKELLYTFTKMKKTHIIGIMVIAVAIVIIMSSVGDASTYVSFGEAIERADDGDMTKVHVVGRLKKDDQGHIVGMNYDPLVDPNYFSFMLVDTNRYEQKVVYFNPKPQDFERSEQVVITGNMQNDVFVADKILLKCPSKYVETEIKDGKTASL</sequence>
<protein>
    <submittedName>
        <fullName evidence="6">Cytochrome c-type biogenesis protein CcmE</fullName>
    </submittedName>
</protein>
<dbReference type="GO" id="GO:0005886">
    <property type="term" value="C:plasma membrane"/>
    <property type="evidence" value="ECO:0007669"/>
    <property type="project" value="InterPro"/>
</dbReference>
<keyword evidence="2" id="KW-0479">Metal-binding</keyword>
<keyword evidence="3" id="KW-0201">Cytochrome c-type biogenesis</keyword>
<evidence type="ECO:0000256" key="5">
    <source>
        <dbReference type="SAM" id="Phobius"/>
    </source>
</evidence>
<organism evidence="6 7">
    <name type="scientific">Pontibacter chinhatensis</name>
    <dbReference type="NCBI Taxonomy" id="1436961"/>
    <lineage>
        <taxon>Bacteria</taxon>
        <taxon>Pseudomonadati</taxon>
        <taxon>Bacteroidota</taxon>
        <taxon>Cytophagia</taxon>
        <taxon>Cytophagales</taxon>
        <taxon>Hymenobacteraceae</taxon>
        <taxon>Pontibacter</taxon>
    </lineage>
</organism>
<evidence type="ECO:0000313" key="6">
    <source>
        <dbReference type="EMBL" id="SFG94404.1"/>
    </source>
</evidence>
<dbReference type="Pfam" id="PF03100">
    <property type="entry name" value="CcmE"/>
    <property type="match status" value="1"/>
</dbReference>
<keyword evidence="5" id="KW-0812">Transmembrane</keyword>
<keyword evidence="4 5" id="KW-0472">Membrane</keyword>
<dbReference type="GO" id="GO:0017004">
    <property type="term" value="P:cytochrome complex assembly"/>
    <property type="evidence" value="ECO:0007669"/>
    <property type="project" value="UniProtKB-KW"/>
</dbReference>
<comment type="subcellular location">
    <subcellularLocation>
        <location evidence="1">Membrane</location>
    </subcellularLocation>
</comment>
<evidence type="ECO:0000313" key="7">
    <source>
        <dbReference type="Proteomes" id="UP000198724"/>
    </source>
</evidence>
<dbReference type="Gene3D" id="2.40.50.140">
    <property type="entry name" value="Nucleic acid-binding proteins"/>
    <property type="match status" value="1"/>
</dbReference>
<keyword evidence="5" id="KW-1133">Transmembrane helix</keyword>
<dbReference type="Proteomes" id="UP000198724">
    <property type="component" value="Unassembled WGS sequence"/>
</dbReference>
<reference evidence="7" key="1">
    <citation type="submission" date="2016-10" db="EMBL/GenBank/DDBJ databases">
        <authorList>
            <person name="Varghese N."/>
            <person name="Submissions S."/>
        </authorList>
    </citation>
    <scope>NUCLEOTIDE SEQUENCE [LARGE SCALE GENOMIC DNA]</scope>
    <source>
        <strain evidence="7">LP51</strain>
    </source>
</reference>
<name>A0A1I2VZ37_9BACT</name>
<dbReference type="AlphaFoldDB" id="A0A1I2VZ37"/>
<dbReference type="GO" id="GO:0017003">
    <property type="term" value="P:protein-heme linkage"/>
    <property type="evidence" value="ECO:0007669"/>
    <property type="project" value="InterPro"/>
</dbReference>
<evidence type="ECO:0000256" key="1">
    <source>
        <dbReference type="ARBA" id="ARBA00004370"/>
    </source>
</evidence>
<gene>
    <name evidence="6" type="ORF">SAMN05421739_104442</name>
</gene>
<dbReference type="InterPro" id="IPR036127">
    <property type="entry name" value="CcmE-like_sf"/>
</dbReference>
<dbReference type="GO" id="GO:0020037">
    <property type="term" value="F:heme binding"/>
    <property type="evidence" value="ECO:0007669"/>
    <property type="project" value="InterPro"/>
</dbReference>